<feature type="region of interest" description="Disordered" evidence="5">
    <location>
        <begin position="239"/>
        <end position="278"/>
    </location>
</feature>
<evidence type="ECO:0000256" key="4">
    <source>
        <dbReference type="ARBA" id="ARBA00023136"/>
    </source>
</evidence>
<organism evidence="8 9">
    <name type="scientific">Agaricus bisporus var. burnettii</name>
    <dbReference type="NCBI Taxonomy" id="192524"/>
    <lineage>
        <taxon>Eukaryota</taxon>
        <taxon>Fungi</taxon>
        <taxon>Dikarya</taxon>
        <taxon>Basidiomycota</taxon>
        <taxon>Agaricomycotina</taxon>
        <taxon>Agaricomycetes</taxon>
        <taxon>Agaricomycetidae</taxon>
        <taxon>Agaricales</taxon>
        <taxon>Agaricineae</taxon>
        <taxon>Agaricaceae</taxon>
        <taxon>Agaricus</taxon>
    </lineage>
</organism>
<comment type="caution">
    <text evidence="8">The sequence shown here is derived from an EMBL/GenBank/DDBJ whole genome shotgun (WGS) entry which is preliminary data.</text>
</comment>
<dbReference type="PANTHER" id="PTHR15549:SF30">
    <property type="entry name" value="MID2 DOMAIN-CONTAINING PROTEIN"/>
    <property type="match status" value="1"/>
</dbReference>
<keyword evidence="3 6" id="KW-1133">Transmembrane helix</keyword>
<evidence type="ECO:0000256" key="2">
    <source>
        <dbReference type="ARBA" id="ARBA00022692"/>
    </source>
</evidence>
<proteinExistence type="predicted"/>
<feature type="compositionally biased region" description="Low complexity" evidence="5">
    <location>
        <begin position="31"/>
        <end position="100"/>
    </location>
</feature>
<feature type="signal peptide" evidence="7">
    <location>
        <begin position="1"/>
        <end position="23"/>
    </location>
</feature>
<evidence type="ECO:0000313" key="8">
    <source>
        <dbReference type="EMBL" id="KAF7773321.1"/>
    </source>
</evidence>
<feature type="region of interest" description="Disordered" evidence="5">
    <location>
        <begin position="24"/>
        <end position="119"/>
    </location>
</feature>
<dbReference type="EMBL" id="JABXXO010000007">
    <property type="protein sequence ID" value="KAF7773321.1"/>
    <property type="molecule type" value="Genomic_DNA"/>
</dbReference>
<accession>A0A8H7KGI8</accession>
<sequence>MKLQPPLVWPCLLLLILASAASADSPRGILDPPTDSPATPTDKTTSATTSATDSTSTNTQTTVSTPTTTTTQETTTAQENTSTTPTTTQEQTTSQQQTTTTPPPETTPVPGASPPATSVITDGDVIITTTLPVENTSTGSAAPATTSQSSDDDSDGGLSTGSIIGMSVAAGVAVLGIIGFFVWKFTRKRFSDFDDNEAIKWPELNTHAGNDGINNSAQNVGRAGIDTGSEANLSRIESTSNYSTPDFGSGAHDPYAVPPLPHLNPNQPYRDDPSPAHGFYDPYRGPVPGTIESGTSDWQPEAYPMTQLGGAPGRASPAPDFHGGMYGRASPAPQVAYGGRASPGPQAAYGGRASPGPQAVYGRTSPGPQAAYTTGPGY</sequence>
<evidence type="ECO:0000256" key="5">
    <source>
        <dbReference type="SAM" id="MobiDB-lite"/>
    </source>
</evidence>
<evidence type="ECO:0000256" key="1">
    <source>
        <dbReference type="ARBA" id="ARBA00004167"/>
    </source>
</evidence>
<evidence type="ECO:0000256" key="3">
    <source>
        <dbReference type="ARBA" id="ARBA00022989"/>
    </source>
</evidence>
<dbReference type="AlphaFoldDB" id="A0A8H7KGI8"/>
<keyword evidence="7" id="KW-0732">Signal</keyword>
<dbReference type="InterPro" id="IPR051694">
    <property type="entry name" value="Immunoregulatory_rcpt-like"/>
</dbReference>
<gene>
    <name evidence="8" type="ORF">Agabi119p4_5488</name>
</gene>
<feature type="compositionally biased region" description="Pro residues" evidence="5">
    <location>
        <begin position="101"/>
        <end position="113"/>
    </location>
</feature>
<reference evidence="8 9" key="1">
    <citation type="journal article" name="Sci. Rep.">
        <title>Telomere-to-telomere assembled and centromere annotated genomes of the two main subspecies of the button mushroom Agaricus bisporus reveal especially polymorphic chromosome ends.</title>
        <authorList>
            <person name="Sonnenberg A.S.M."/>
            <person name="Sedaghat-Telgerd N."/>
            <person name="Lavrijssen B."/>
            <person name="Ohm R.A."/>
            <person name="Hendrickx P.M."/>
            <person name="Scholtmeijer K."/>
            <person name="Baars J.J.P."/>
            <person name="van Peer A."/>
        </authorList>
    </citation>
    <scope>NUCLEOTIDE SEQUENCE [LARGE SCALE GENOMIC DNA]</scope>
    <source>
        <strain evidence="8 9">H119_p4</strain>
    </source>
</reference>
<feature type="transmembrane region" description="Helical" evidence="6">
    <location>
        <begin position="163"/>
        <end position="183"/>
    </location>
</feature>
<dbReference type="GO" id="GO:0016020">
    <property type="term" value="C:membrane"/>
    <property type="evidence" value="ECO:0007669"/>
    <property type="project" value="UniProtKB-SubCell"/>
</dbReference>
<feature type="region of interest" description="Disordered" evidence="5">
    <location>
        <begin position="131"/>
        <end position="156"/>
    </location>
</feature>
<name>A0A8H7KGI8_AGABI</name>
<dbReference type="Proteomes" id="UP000629468">
    <property type="component" value="Unassembled WGS sequence"/>
</dbReference>
<feature type="region of interest" description="Disordered" evidence="5">
    <location>
        <begin position="337"/>
        <end position="378"/>
    </location>
</feature>
<comment type="subcellular location">
    <subcellularLocation>
        <location evidence="1">Membrane</location>
        <topology evidence="1">Single-pass membrane protein</topology>
    </subcellularLocation>
</comment>
<feature type="compositionally biased region" description="Low complexity" evidence="5">
    <location>
        <begin position="131"/>
        <end position="149"/>
    </location>
</feature>
<evidence type="ECO:0000256" key="6">
    <source>
        <dbReference type="SAM" id="Phobius"/>
    </source>
</evidence>
<feature type="chain" id="PRO_5034850103" description="Mid2 domain-containing protein" evidence="7">
    <location>
        <begin position="24"/>
        <end position="378"/>
    </location>
</feature>
<keyword evidence="2 6" id="KW-0812">Transmembrane</keyword>
<evidence type="ECO:0000256" key="7">
    <source>
        <dbReference type="SAM" id="SignalP"/>
    </source>
</evidence>
<protein>
    <recommendedName>
        <fullName evidence="10">Mid2 domain-containing protein</fullName>
    </recommendedName>
</protein>
<feature type="region of interest" description="Disordered" evidence="5">
    <location>
        <begin position="205"/>
        <end position="225"/>
    </location>
</feature>
<keyword evidence="4 6" id="KW-0472">Membrane</keyword>
<evidence type="ECO:0000313" key="9">
    <source>
        <dbReference type="Proteomes" id="UP000629468"/>
    </source>
</evidence>
<dbReference type="GO" id="GO:0071944">
    <property type="term" value="C:cell periphery"/>
    <property type="evidence" value="ECO:0007669"/>
    <property type="project" value="UniProtKB-ARBA"/>
</dbReference>
<dbReference type="PANTHER" id="PTHR15549">
    <property type="entry name" value="PAIRED IMMUNOGLOBULIN-LIKE TYPE 2 RECEPTOR"/>
    <property type="match status" value="1"/>
</dbReference>
<evidence type="ECO:0008006" key="10">
    <source>
        <dbReference type="Google" id="ProtNLM"/>
    </source>
</evidence>